<feature type="transmembrane region" description="Helical" evidence="1">
    <location>
        <begin position="165"/>
        <end position="190"/>
    </location>
</feature>
<dbReference type="PANTHER" id="PTHR41795:SF1">
    <property type="entry name" value="EXOPOLYSACCHARIDE SYNTHESIS PROTEIN"/>
    <property type="match status" value="1"/>
</dbReference>
<keyword evidence="3" id="KW-1185">Reference proteome</keyword>
<keyword evidence="1" id="KW-0472">Membrane</keyword>
<dbReference type="PATRIC" id="fig|1457173.3.peg.1933"/>
<gene>
    <name evidence="2" type="ORF">AX13_18425</name>
</gene>
<dbReference type="PANTHER" id="PTHR41795">
    <property type="entry name" value="EXOPOLYSACCHARIDE SYNTHESIS PROTEIN"/>
    <property type="match status" value="1"/>
</dbReference>
<keyword evidence="1" id="KW-1133">Transmembrane helix</keyword>
<evidence type="ECO:0000313" key="2">
    <source>
        <dbReference type="EMBL" id="EXU80268.1"/>
    </source>
</evidence>
<sequence>MTPPIVQRLRDAAAAIQEERVSMRAMAQAQGPEAHGTLLLLLAMPCLLPVPGVGAVLGLGMAALAVAMWRGHCAPFLPQRVAELELPRHWAQRVLVGLASAYVLAGRHARARLSHLAVSGRRSATALAVGLMAAIIVMPIPFGNLLPAVALVFIGLGLVFRDGVAVILGLLMSGVALVATTGVLLMAWVWGSEWILGWV</sequence>
<reference evidence="2 3" key="1">
    <citation type="submission" date="2014-01" db="EMBL/GenBank/DDBJ databases">
        <title>Interspecies Systems Biology Uncovers Metabolites Affecting C. elegans Gene Expression and Life History Traits.</title>
        <authorList>
            <person name="Watson E."/>
            <person name="Macneil L.T."/>
            <person name="Ritter A.D."/>
            <person name="Yilmaz L.S."/>
            <person name="Rosebrock A.P."/>
            <person name="Caudy A.A."/>
            <person name="Walhout A.J."/>
        </authorList>
    </citation>
    <scope>NUCLEOTIDE SEQUENCE [LARGE SCALE GENOMIC DNA]</scope>
    <source>
        <strain evidence="2 3">DA1877</strain>
    </source>
</reference>
<dbReference type="EMBL" id="JBOK01000009">
    <property type="protein sequence ID" value="EXU80268.1"/>
    <property type="molecule type" value="Genomic_DNA"/>
</dbReference>
<feature type="transmembrane region" description="Helical" evidence="1">
    <location>
        <begin position="38"/>
        <end position="69"/>
    </location>
</feature>
<dbReference type="RefSeq" id="WP_043383235.1">
    <property type="nucleotide sequence ID" value="NZ_JBOK01000009.1"/>
</dbReference>
<dbReference type="Pfam" id="PF06055">
    <property type="entry name" value="ExoD"/>
    <property type="match status" value="1"/>
</dbReference>
<name>A0A014NLD9_9BURK</name>
<evidence type="ECO:0008006" key="4">
    <source>
        <dbReference type="Google" id="ProtNLM"/>
    </source>
</evidence>
<protein>
    <recommendedName>
        <fullName evidence="4">Exopolysaccharide biosynthesis protein ExoD</fullName>
    </recommendedName>
</protein>
<evidence type="ECO:0000256" key="1">
    <source>
        <dbReference type="SAM" id="Phobius"/>
    </source>
</evidence>
<evidence type="ECO:0000313" key="3">
    <source>
        <dbReference type="Proteomes" id="UP000020766"/>
    </source>
</evidence>
<organism evidence="2 3">
    <name type="scientific">Comamonas aquatica DA1877</name>
    <dbReference type="NCBI Taxonomy" id="1457173"/>
    <lineage>
        <taxon>Bacteria</taxon>
        <taxon>Pseudomonadati</taxon>
        <taxon>Pseudomonadota</taxon>
        <taxon>Betaproteobacteria</taxon>
        <taxon>Burkholderiales</taxon>
        <taxon>Comamonadaceae</taxon>
        <taxon>Comamonas</taxon>
    </lineage>
</organism>
<feature type="transmembrane region" description="Helical" evidence="1">
    <location>
        <begin position="126"/>
        <end position="159"/>
    </location>
</feature>
<dbReference type="PIRSF" id="PIRSF033239">
    <property type="entry name" value="ExoD"/>
    <property type="match status" value="1"/>
</dbReference>
<feature type="transmembrane region" description="Helical" evidence="1">
    <location>
        <begin position="89"/>
        <end position="105"/>
    </location>
</feature>
<proteinExistence type="predicted"/>
<comment type="caution">
    <text evidence="2">The sequence shown here is derived from an EMBL/GenBank/DDBJ whole genome shotgun (WGS) entry which is preliminary data.</text>
</comment>
<dbReference type="AlphaFoldDB" id="A0A014NLD9"/>
<keyword evidence="1" id="KW-0812">Transmembrane</keyword>
<dbReference type="Proteomes" id="UP000020766">
    <property type="component" value="Unassembled WGS sequence"/>
</dbReference>
<dbReference type="InterPro" id="IPR010331">
    <property type="entry name" value="ExoD"/>
</dbReference>
<accession>A0A014NLD9</accession>